<dbReference type="EnsemblMetazoa" id="SMAR007084-RA">
    <property type="protein sequence ID" value="SMAR007084-PA"/>
    <property type="gene ID" value="SMAR007084"/>
</dbReference>
<organism evidence="3 4">
    <name type="scientific">Strigamia maritima</name>
    <name type="common">European centipede</name>
    <name type="synonym">Geophilus maritimus</name>
    <dbReference type="NCBI Taxonomy" id="126957"/>
    <lineage>
        <taxon>Eukaryota</taxon>
        <taxon>Metazoa</taxon>
        <taxon>Ecdysozoa</taxon>
        <taxon>Arthropoda</taxon>
        <taxon>Myriapoda</taxon>
        <taxon>Chilopoda</taxon>
        <taxon>Pleurostigmophora</taxon>
        <taxon>Geophilomorpha</taxon>
        <taxon>Linotaeniidae</taxon>
        <taxon>Strigamia</taxon>
    </lineage>
</organism>
<evidence type="ECO:0000259" key="2">
    <source>
        <dbReference type="PROSITE" id="PS50097"/>
    </source>
</evidence>
<dbReference type="InterPro" id="IPR051481">
    <property type="entry name" value="BTB-POZ/Galectin-3-binding"/>
</dbReference>
<name>T1J0N0_STRMM</name>
<dbReference type="InterPro" id="IPR056184">
    <property type="entry name" value="TRAF_BTBD17"/>
</dbReference>
<dbReference type="InterPro" id="IPR011333">
    <property type="entry name" value="SKP1/BTB/POZ_sf"/>
</dbReference>
<keyword evidence="4" id="KW-1185">Reference proteome</keyword>
<dbReference type="OMA" id="TVLNHSM"/>
<proteinExistence type="predicted"/>
<dbReference type="SUPFAM" id="SSF54695">
    <property type="entry name" value="POZ domain"/>
    <property type="match status" value="1"/>
</dbReference>
<feature type="compositionally biased region" description="Polar residues" evidence="1">
    <location>
        <begin position="10"/>
        <end position="19"/>
    </location>
</feature>
<dbReference type="CDD" id="cd18292">
    <property type="entry name" value="BTB_POZ_BTBD17"/>
    <property type="match status" value="1"/>
</dbReference>
<dbReference type="InterPro" id="IPR000210">
    <property type="entry name" value="BTB/POZ_dom"/>
</dbReference>
<evidence type="ECO:0000313" key="4">
    <source>
        <dbReference type="Proteomes" id="UP000014500"/>
    </source>
</evidence>
<dbReference type="EMBL" id="JH431738">
    <property type="status" value="NOT_ANNOTATED_CDS"/>
    <property type="molecule type" value="Genomic_DNA"/>
</dbReference>
<dbReference type="Pfam" id="PF23651">
    <property type="entry name" value="TRAF_BTBD17"/>
    <property type="match status" value="1"/>
</dbReference>
<protein>
    <recommendedName>
        <fullName evidence="2">BTB domain-containing protein</fullName>
    </recommendedName>
</protein>
<dbReference type="SMART" id="SM00875">
    <property type="entry name" value="BACK"/>
    <property type="match status" value="1"/>
</dbReference>
<dbReference type="STRING" id="126957.T1J0N0"/>
<dbReference type="Gene3D" id="1.25.40.420">
    <property type="match status" value="1"/>
</dbReference>
<dbReference type="PhylomeDB" id="T1J0N0"/>
<feature type="domain" description="BTB" evidence="2">
    <location>
        <begin position="68"/>
        <end position="138"/>
    </location>
</feature>
<dbReference type="CDD" id="cd18493">
    <property type="entry name" value="BACK_BTBD17"/>
    <property type="match status" value="1"/>
</dbReference>
<feature type="region of interest" description="Disordered" evidence="1">
    <location>
        <begin position="1"/>
        <end position="23"/>
    </location>
</feature>
<evidence type="ECO:0000256" key="1">
    <source>
        <dbReference type="SAM" id="MobiDB-lite"/>
    </source>
</evidence>
<dbReference type="SMART" id="SM00225">
    <property type="entry name" value="BTB"/>
    <property type="match status" value="1"/>
</dbReference>
<reference evidence="4" key="1">
    <citation type="submission" date="2011-05" db="EMBL/GenBank/DDBJ databases">
        <authorList>
            <person name="Richards S.R."/>
            <person name="Qu J."/>
            <person name="Jiang H."/>
            <person name="Jhangiani S.N."/>
            <person name="Agravi P."/>
            <person name="Goodspeed R."/>
            <person name="Gross S."/>
            <person name="Mandapat C."/>
            <person name="Jackson L."/>
            <person name="Mathew T."/>
            <person name="Pu L."/>
            <person name="Thornton R."/>
            <person name="Saada N."/>
            <person name="Wilczek-Boney K.B."/>
            <person name="Lee S."/>
            <person name="Kovar C."/>
            <person name="Wu Y."/>
            <person name="Scherer S.E."/>
            <person name="Worley K.C."/>
            <person name="Muzny D.M."/>
            <person name="Gibbs R."/>
        </authorList>
    </citation>
    <scope>NUCLEOTIDE SEQUENCE</scope>
    <source>
        <strain evidence="4">Brora</strain>
    </source>
</reference>
<dbReference type="PROSITE" id="PS50097">
    <property type="entry name" value="BTB"/>
    <property type="match status" value="1"/>
</dbReference>
<dbReference type="Pfam" id="PF00651">
    <property type="entry name" value="BTB"/>
    <property type="match status" value="1"/>
</dbReference>
<dbReference type="Proteomes" id="UP000014500">
    <property type="component" value="Unassembled WGS sequence"/>
</dbReference>
<dbReference type="AlphaFoldDB" id="T1J0N0"/>
<dbReference type="HOGENOM" id="CLU_044771_0_0_1"/>
<dbReference type="eggNOG" id="KOG2075">
    <property type="taxonomic scope" value="Eukaryota"/>
</dbReference>
<dbReference type="InterPro" id="IPR011705">
    <property type="entry name" value="BACK"/>
</dbReference>
<dbReference type="Gene3D" id="3.30.710.10">
    <property type="entry name" value="Potassium Channel Kv1.1, Chain A"/>
    <property type="match status" value="1"/>
</dbReference>
<reference evidence="3" key="2">
    <citation type="submission" date="2015-02" db="UniProtKB">
        <authorList>
            <consortium name="EnsemblMetazoa"/>
        </authorList>
    </citation>
    <scope>IDENTIFICATION</scope>
</reference>
<dbReference type="PANTHER" id="PTHR24410:SF41">
    <property type="entry name" value="HL07962P"/>
    <property type="match status" value="1"/>
</dbReference>
<dbReference type="Pfam" id="PF07707">
    <property type="entry name" value="BACK"/>
    <property type="match status" value="1"/>
</dbReference>
<dbReference type="PANTHER" id="PTHR24410">
    <property type="entry name" value="HL07962P-RELATED"/>
    <property type="match status" value="1"/>
</dbReference>
<accession>T1J0N0</accession>
<evidence type="ECO:0000313" key="3">
    <source>
        <dbReference type="EnsemblMetazoa" id="SMAR007084-PA"/>
    </source>
</evidence>
<sequence length="505" mass="57935">MFGVGDHQQENSNFPGTSQESKDCAANEKTEVCIEGHKLCDKDHELQIDNSATVLEKIASLYAERLLSDITLIVGGRQFPAHRLILCASSDVFQVMLMNPNWTESQETTVNLQEDPACISTFGDFLKYLYTGKIHINHYTVLPLLTLADKYNVRDLINLCIDYMCQHIVSAAACNQLISWLQYTLNCGHDRVGQDCHNFIKWNFQMVTDTEDLISLETDVLISFLTECDLVIHDEFALYSCVAKWLAAQEQKLKLREDTSNIEEQFKALVTEVMLYIRFPMMSPRQLAELLLYPLTIRFKEFFVEKMAVAMAFHSGQKDRVDLAVKTFTYKLFKPRLYTIETWSASLTVENYLNFQCYGIRTLVFSSPASSSEVFSDKVFDWSVDVYPKGVWFKKFQLIVWQGTLEMPETILRTVRLSVMSKDNDTARVNVGILISGMQDGVEHVKTVVQKRFVFTESEQMLNIDNLIPFDELNDIRNKSPYLVGAFCNTLKLQIVITPMNMLEL</sequence>